<gene>
    <name evidence="2" type="ORF">WR25_27247</name>
</gene>
<organism evidence="2 3">
    <name type="scientific">Diploscapter pachys</name>
    <dbReference type="NCBI Taxonomy" id="2018661"/>
    <lineage>
        <taxon>Eukaryota</taxon>
        <taxon>Metazoa</taxon>
        <taxon>Ecdysozoa</taxon>
        <taxon>Nematoda</taxon>
        <taxon>Chromadorea</taxon>
        <taxon>Rhabditida</taxon>
        <taxon>Rhabditina</taxon>
        <taxon>Rhabditomorpha</taxon>
        <taxon>Rhabditoidea</taxon>
        <taxon>Rhabditidae</taxon>
        <taxon>Diploscapter</taxon>
    </lineage>
</organism>
<dbReference type="EMBL" id="LIAE01006887">
    <property type="protein sequence ID" value="PAV84135.1"/>
    <property type="molecule type" value="Genomic_DNA"/>
</dbReference>
<feature type="compositionally biased region" description="Basic and acidic residues" evidence="1">
    <location>
        <begin position="149"/>
        <end position="161"/>
    </location>
</feature>
<dbReference type="Proteomes" id="UP000218231">
    <property type="component" value="Unassembled WGS sequence"/>
</dbReference>
<keyword evidence="3" id="KW-1185">Reference proteome</keyword>
<comment type="caution">
    <text evidence="2">The sequence shown here is derived from an EMBL/GenBank/DDBJ whole genome shotgun (WGS) entry which is preliminary data.</text>
</comment>
<accession>A0A2A2LDG0</accession>
<feature type="region of interest" description="Disordered" evidence="1">
    <location>
        <begin position="80"/>
        <end position="115"/>
    </location>
</feature>
<evidence type="ECO:0000256" key="1">
    <source>
        <dbReference type="SAM" id="MobiDB-lite"/>
    </source>
</evidence>
<protein>
    <submittedName>
        <fullName evidence="2">Uncharacterized protein</fullName>
    </submittedName>
</protein>
<sequence length="348" mass="39432">MMIQCPLCSTSQTSEEVLENHISLEHPEWCLFSCSFSNCEVVRFTKKQMEMHIWAAHGQRAVPVCYCRDQLMEGEIGREMERARRSSNKPIPEQQRQAEESNENDDVSINATNEAGEDGVQMILDELIRNEKRENDEIETEMETRLKRRKIEEEEEKHSEGPADPLFSTVDAKPQPKGVKMMWKIANLDELSLSKGVNFKLLNGCFLTANLVPSPLTDAFVSLMTGSNNFGVDGAPLSFVGVTSKHPEERLVGGHFVLDIPQGSPLLEKSGTKSQSKLSNNIMNGNCGDVFINVTYPEKFQIYIWRSKKNPAQMNFVKVGSISDFPPMFLFHSFRNALFQITKTKIIY</sequence>
<dbReference type="AlphaFoldDB" id="A0A2A2LDG0"/>
<feature type="region of interest" description="Disordered" evidence="1">
    <location>
        <begin position="149"/>
        <end position="171"/>
    </location>
</feature>
<evidence type="ECO:0000313" key="2">
    <source>
        <dbReference type="EMBL" id="PAV84135.1"/>
    </source>
</evidence>
<evidence type="ECO:0000313" key="3">
    <source>
        <dbReference type="Proteomes" id="UP000218231"/>
    </source>
</evidence>
<reference evidence="2 3" key="1">
    <citation type="journal article" date="2017" name="Curr. Biol.">
        <title>Genome architecture and evolution of a unichromosomal asexual nematode.</title>
        <authorList>
            <person name="Fradin H."/>
            <person name="Zegar C."/>
            <person name="Gutwein M."/>
            <person name="Lucas J."/>
            <person name="Kovtun M."/>
            <person name="Corcoran D."/>
            <person name="Baugh L.R."/>
            <person name="Kiontke K."/>
            <person name="Gunsalus K."/>
            <person name="Fitch D.H."/>
            <person name="Piano F."/>
        </authorList>
    </citation>
    <scope>NUCLEOTIDE SEQUENCE [LARGE SCALE GENOMIC DNA]</scope>
    <source>
        <strain evidence="2">PF1309</strain>
    </source>
</reference>
<proteinExistence type="predicted"/>
<name>A0A2A2LDG0_9BILA</name>